<evidence type="ECO:0000313" key="3">
    <source>
        <dbReference type="Proteomes" id="UP000038040"/>
    </source>
</evidence>
<proteinExistence type="predicted"/>
<organism evidence="3 5">
    <name type="scientific">Dracunculus medinensis</name>
    <name type="common">Guinea worm</name>
    <dbReference type="NCBI Taxonomy" id="318479"/>
    <lineage>
        <taxon>Eukaryota</taxon>
        <taxon>Metazoa</taxon>
        <taxon>Ecdysozoa</taxon>
        <taxon>Nematoda</taxon>
        <taxon>Chromadorea</taxon>
        <taxon>Rhabditida</taxon>
        <taxon>Spirurina</taxon>
        <taxon>Dracunculoidea</taxon>
        <taxon>Dracunculidae</taxon>
        <taxon>Dracunculus</taxon>
    </lineage>
</organism>
<keyword evidence="1" id="KW-0812">Transmembrane</keyword>
<evidence type="ECO:0000313" key="2">
    <source>
        <dbReference type="EMBL" id="VDN52142.1"/>
    </source>
</evidence>
<evidence type="ECO:0000313" key="5">
    <source>
        <dbReference type="WBParaSite" id="DME_0000799001-mRNA-1"/>
    </source>
</evidence>
<reference evidence="2 4" key="2">
    <citation type="submission" date="2018-11" db="EMBL/GenBank/DDBJ databases">
        <authorList>
            <consortium name="Pathogen Informatics"/>
        </authorList>
    </citation>
    <scope>NUCLEOTIDE SEQUENCE [LARGE SCALE GENOMIC DNA]</scope>
</reference>
<keyword evidence="1" id="KW-1133">Transmembrane helix</keyword>
<dbReference type="Proteomes" id="UP000274756">
    <property type="component" value="Unassembled WGS sequence"/>
</dbReference>
<reference evidence="5" key="1">
    <citation type="submission" date="2017-02" db="UniProtKB">
        <authorList>
            <consortium name="WormBaseParasite"/>
        </authorList>
    </citation>
    <scope>IDENTIFICATION</scope>
</reference>
<name>A0A0N4UJX6_DRAME</name>
<dbReference type="WBParaSite" id="DME_0000799001-mRNA-1">
    <property type="protein sequence ID" value="DME_0000799001-mRNA-1"/>
    <property type="gene ID" value="DME_0000799001"/>
</dbReference>
<gene>
    <name evidence="2" type="ORF">DME_LOCUS2115</name>
</gene>
<keyword evidence="4" id="KW-1185">Reference proteome</keyword>
<dbReference type="AlphaFoldDB" id="A0A0N4UJX6"/>
<feature type="transmembrane region" description="Helical" evidence="1">
    <location>
        <begin position="12"/>
        <end position="41"/>
    </location>
</feature>
<evidence type="ECO:0000313" key="4">
    <source>
        <dbReference type="Proteomes" id="UP000274756"/>
    </source>
</evidence>
<dbReference type="EMBL" id="UYYG01000046">
    <property type="protein sequence ID" value="VDN52142.1"/>
    <property type="molecule type" value="Genomic_DNA"/>
</dbReference>
<evidence type="ECO:0000256" key="1">
    <source>
        <dbReference type="SAM" id="Phobius"/>
    </source>
</evidence>
<keyword evidence="1" id="KW-0472">Membrane</keyword>
<sequence>MNFLMVWELVFVIIFLVVVIDILLSFCWFLLYWLCLLVFIII</sequence>
<dbReference type="Proteomes" id="UP000038040">
    <property type="component" value="Unplaced"/>
</dbReference>
<protein>
    <submittedName>
        <fullName evidence="5">NADH dehydrogenase subunit 1</fullName>
    </submittedName>
</protein>
<accession>A0A0N4UJX6</accession>